<dbReference type="AlphaFoldDB" id="A0A2H0RCM9"/>
<sequence length="244" mass="27574">MQQNINKIILEIRAGAGGDEASIFAGDLARMYQKYAESRKWKFNIVDFNQTSIDGYKTFIAEVEGDNIYENLKQESGVHRIQRVPKTEKAGRVHTSTASVAIMPEVKPEEVQINQGDLEISFFRVSGPGGQNVNKVETGVKLLHKPTGTIASCTAGRSQYANRESAMNMLRSRIYKEQQKKEQAELGALRKDQIGTADRSEKIRTYNFPDDRITDHRFNVKVHNIEKVLNGDLDILLKKFNKEG</sequence>
<protein>
    <recommendedName>
        <fullName evidence="5">Peptide chain release factor domain-containing protein</fullName>
    </recommendedName>
</protein>
<organism evidence="6 7">
    <name type="scientific">Candidatus Wolfebacteria bacterium CG10_big_fil_rev_8_21_14_0_10_31_9</name>
    <dbReference type="NCBI Taxonomy" id="1975070"/>
    <lineage>
        <taxon>Bacteria</taxon>
        <taxon>Candidatus Wolfeibacteriota</taxon>
    </lineage>
</organism>
<dbReference type="Gene3D" id="3.30.70.1660">
    <property type="match status" value="1"/>
</dbReference>
<comment type="caution">
    <text evidence="6">The sequence shown here is derived from an EMBL/GenBank/DDBJ whole genome shotgun (WGS) entry which is preliminary data.</text>
</comment>
<comment type="similarity">
    <text evidence="2">Belongs to the prokaryotic/mitochondrial release factor family.</text>
</comment>
<comment type="function">
    <text evidence="1">Peptide chain release factor 1 directs the termination of translation in response to the peptide chain termination codons UAG and UAA.</text>
</comment>
<dbReference type="EMBL" id="PCXV01000012">
    <property type="protein sequence ID" value="PIR44268.1"/>
    <property type="molecule type" value="Genomic_DNA"/>
</dbReference>
<dbReference type="InterPro" id="IPR000352">
    <property type="entry name" value="Pep_chain_release_fac_I"/>
</dbReference>
<dbReference type="InterPro" id="IPR045853">
    <property type="entry name" value="Pep_chain_release_fac_I_sf"/>
</dbReference>
<dbReference type="SMART" id="SM00937">
    <property type="entry name" value="PCRF"/>
    <property type="match status" value="1"/>
</dbReference>
<evidence type="ECO:0000256" key="4">
    <source>
        <dbReference type="ARBA" id="ARBA00022917"/>
    </source>
</evidence>
<keyword evidence="3" id="KW-0488">Methylation</keyword>
<dbReference type="InterPro" id="IPR050057">
    <property type="entry name" value="Prokaryotic/Mito_RF"/>
</dbReference>
<feature type="domain" description="Peptide chain release factor" evidence="5">
    <location>
        <begin position="1"/>
        <end position="75"/>
    </location>
</feature>
<proteinExistence type="inferred from homology"/>
<dbReference type="Proteomes" id="UP000231602">
    <property type="component" value="Unassembled WGS sequence"/>
</dbReference>
<evidence type="ECO:0000256" key="3">
    <source>
        <dbReference type="ARBA" id="ARBA00022481"/>
    </source>
</evidence>
<dbReference type="Pfam" id="PF00472">
    <property type="entry name" value="RF-1"/>
    <property type="match status" value="1"/>
</dbReference>
<accession>A0A2H0RCM9</accession>
<dbReference type="Pfam" id="PF03462">
    <property type="entry name" value="PCRF"/>
    <property type="match status" value="1"/>
</dbReference>
<evidence type="ECO:0000256" key="2">
    <source>
        <dbReference type="ARBA" id="ARBA00010835"/>
    </source>
</evidence>
<evidence type="ECO:0000256" key="1">
    <source>
        <dbReference type="ARBA" id="ARBA00002986"/>
    </source>
</evidence>
<dbReference type="GO" id="GO:0005737">
    <property type="term" value="C:cytoplasm"/>
    <property type="evidence" value="ECO:0007669"/>
    <property type="project" value="UniProtKB-ARBA"/>
</dbReference>
<gene>
    <name evidence="6" type="ORF">COV23_00695</name>
</gene>
<dbReference type="PANTHER" id="PTHR43804">
    <property type="entry name" value="LD18447P"/>
    <property type="match status" value="1"/>
</dbReference>
<evidence type="ECO:0000259" key="5">
    <source>
        <dbReference type="SMART" id="SM00937"/>
    </source>
</evidence>
<dbReference type="Gene3D" id="3.30.160.20">
    <property type="match status" value="1"/>
</dbReference>
<reference evidence="6 7" key="1">
    <citation type="submission" date="2017-09" db="EMBL/GenBank/DDBJ databases">
        <title>Depth-based differentiation of microbial function through sediment-hosted aquifers and enrichment of novel symbionts in the deep terrestrial subsurface.</title>
        <authorList>
            <person name="Probst A.J."/>
            <person name="Ladd B."/>
            <person name="Jarett J.K."/>
            <person name="Geller-Mcgrath D.E."/>
            <person name="Sieber C.M."/>
            <person name="Emerson J.B."/>
            <person name="Anantharaman K."/>
            <person name="Thomas B.C."/>
            <person name="Malmstrom R."/>
            <person name="Stieglmeier M."/>
            <person name="Klingl A."/>
            <person name="Woyke T."/>
            <person name="Ryan C.M."/>
            <person name="Banfield J.F."/>
        </authorList>
    </citation>
    <scope>NUCLEOTIDE SEQUENCE [LARGE SCALE GENOMIC DNA]</scope>
    <source>
        <strain evidence="6">CG10_big_fil_rev_8_21_14_0_10_31_9</strain>
    </source>
</reference>
<keyword evidence="4" id="KW-0648">Protein biosynthesis</keyword>
<evidence type="ECO:0000313" key="7">
    <source>
        <dbReference type="Proteomes" id="UP000231602"/>
    </source>
</evidence>
<dbReference type="PANTHER" id="PTHR43804:SF8">
    <property type="entry name" value="PEPTIDE CHAIN RELEASE FACTOR APG3, CHLOROPLASTIC"/>
    <property type="match status" value="1"/>
</dbReference>
<dbReference type="GO" id="GO:0003747">
    <property type="term" value="F:translation release factor activity"/>
    <property type="evidence" value="ECO:0007669"/>
    <property type="project" value="InterPro"/>
</dbReference>
<evidence type="ECO:0000313" key="6">
    <source>
        <dbReference type="EMBL" id="PIR44268.1"/>
    </source>
</evidence>
<dbReference type="InterPro" id="IPR005139">
    <property type="entry name" value="PCRF"/>
</dbReference>
<dbReference type="SUPFAM" id="SSF75620">
    <property type="entry name" value="Release factor"/>
    <property type="match status" value="1"/>
</dbReference>
<dbReference type="FunFam" id="3.30.70.1660:FF:000002">
    <property type="entry name" value="Peptide chain release factor 1"/>
    <property type="match status" value="1"/>
</dbReference>
<name>A0A2H0RCM9_9BACT</name>